<organism evidence="2">
    <name type="scientific">Amphimedon queenslandica</name>
    <name type="common">Sponge</name>
    <dbReference type="NCBI Taxonomy" id="400682"/>
    <lineage>
        <taxon>Eukaryota</taxon>
        <taxon>Metazoa</taxon>
        <taxon>Porifera</taxon>
        <taxon>Demospongiae</taxon>
        <taxon>Heteroscleromorpha</taxon>
        <taxon>Haplosclerida</taxon>
        <taxon>Niphatidae</taxon>
        <taxon>Amphimedon</taxon>
    </lineage>
</organism>
<proteinExistence type="predicted"/>
<evidence type="ECO:0000256" key="1">
    <source>
        <dbReference type="SAM" id="MobiDB-lite"/>
    </source>
</evidence>
<name>A0A1X7U6C7_AMPQE</name>
<feature type="compositionally biased region" description="Basic and acidic residues" evidence="1">
    <location>
        <begin position="40"/>
        <end position="56"/>
    </location>
</feature>
<accession>A0A1X7U6C7</accession>
<dbReference type="EnsemblMetazoa" id="Aqu2.1.23477_001">
    <property type="protein sequence ID" value="Aqu2.1.23477_001"/>
    <property type="gene ID" value="Aqu2.1.23477"/>
</dbReference>
<protein>
    <submittedName>
        <fullName evidence="2">Uncharacterized protein</fullName>
    </submittedName>
</protein>
<feature type="region of interest" description="Disordered" evidence="1">
    <location>
        <begin position="34"/>
        <end position="106"/>
    </location>
</feature>
<reference evidence="2" key="1">
    <citation type="submission" date="2017-05" db="UniProtKB">
        <authorList>
            <consortium name="EnsemblMetazoa"/>
        </authorList>
    </citation>
    <scope>IDENTIFICATION</scope>
</reference>
<dbReference type="AlphaFoldDB" id="A0A1X7U6C7"/>
<evidence type="ECO:0000313" key="2">
    <source>
        <dbReference type="EnsemblMetazoa" id="Aqu2.1.23477_001"/>
    </source>
</evidence>
<sequence length="169" mass="18561">MDMLKLLVAYAFIFCPFKKIECEVVLELKHPNATNGTFETPDHLPCDEGTPDHLPSDEGTPDYLPSDEGAPDYLPSDEGTPDYLPSDEGAPVAPDHEPPDNSTEDGAEHILACLPSHKEVGSFLAQHNVTISKYTRVLVEYFAVPFAVAIWRALPRAANPRGLLHLPPF</sequence>
<dbReference type="InParanoid" id="A0A1X7U6C7"/>